<sequence length="286" mass="29312">MATFYNQATLSYNGTVASSNITAGEILEVLSASKTAVPDNYSRGSDNVFVVSIVNTGSSCYNGITVTDDLGEYSFGEAGGAAVPLTYKEGSLIYYVNGVQQPAPVVTSLSPLTITGVNVPAGGNATLIYAAETNEFAPMGADAVITNTATVSGAGFEAVTASADIAYTEGIDLAISKSLSPAAVEENGEVTYTFVIQNFGTVPAEAADNVIFSDAFTPALSGITAEFNGAAWASGTNYAYDPATGVFTSLDGMITVPAAQFVQDETTGEWSSQAGVSTLIIRGRLV</sequence>
<protein>
    <submittedName>
        <fullName evidence="1">Putative repeat protein (TIGR01451 family)</fullName>
    </submittedName>
</protein>
<evidence type="ECO:0000313" key="1">
    <source>
        <dbReference type="EMBL" id="PWJ12332.1"/>
    </source>
</evidence>
<dbReference type="AlphaFoldDB" id="A0A315XXV8"/>
<dbReference type="EMBL" id="QGDI01000007">
    <property type="protein sequence ID" value="PWJ12332.1"/>
    <property type="molecule type" value="Genomic_DNA"/>
</dbReference>
<organism evidence="1 2">
    <name type="scientific">Ruminococcus flavefaciens</name>
    <dbReference type="NCBI Taxonomy" id="1265"/>
    <lineage>
        <taxon>Bacteria</taxon>
        <taxon>Bacillati</taxon>
        <taxon>Bacillota</taxon>
        <taxon>Clostridia</taxon>
        <taxon>Eubacteriales</taxon>
        <taxon>Oscillospiraceae</taxon>
        <taxon>Ruminococcus</taxon>
    </lineage>
</organism>
<gene>
    <name evidence="1" type="ORF">IE37_02023</name>
</gene>
<reference evidence="1 2" key="1">
    <citation type="submission" date="2018-05" db="EMBL/GenBank/DDBJ databases">
        <title>The Hungate 1000. A catalogue of reference genomes from the rumen microbiome.</title>
        <authorList>
            <person name="Kelly W."/>
        </authorList>
    </citation>
    <scope>NUCLEOTIDE SEQUENCE [LARGE SCALE GENOMIC DNA]</scope>
    <source>
        <strain evidence="1 2">SAb67</strain>
    </source>
</reference>
<name>A0A315XXV8_RUMFL</name>
<comment type="caution">
    <text evidence="1">The sequence shown here is derived from an EMBL/GenBank/DDBJ whole genome shotgun (WGS) entry which is preliminary data.</text>
</comment>
<proteinExistence type="predicted"/>
<dbReference type="OrthoDB" id="1817816at2"/>
<dbReference type="RefSeq" id="WP_109726784.1">
    <property type="nucleotide sequence ID" value="NZ_QGDI01000007.1"/>
</dbReference>
<evidence type="ECO:0000313" key="2">
    <source>
        <dbReference type="Proteomes" id="UP000245720"/>
    </source>
</evidence>
<dbReference type="Proteomes" id="UP000245720">
    <property type="component" value="Unassembled WGS sequence"/>
</dbReference>
<accession>A0A315XXV8</accession>